<dbReference type="InterPro" id="IPR000515">
    <property type="entry name" value="MetI-like"/>
</dbReference>
<dbReference type="Gene3D" id="1.10.3720.10">
    <property type="entry name" value="MetI-like"/>
    <property type="match status" value="2"/>
</dbReference>
<dbReference type="NCBIfam" id="TIGR01726">
    <property type="entry name" value="HEQRo_perm_3TM"/>
    <property type="match status" value="1"/>
</dbReference>
<evidence type="ECO:0000259" key="10">
    <source>
        <dbReference type="PROSITE" id="PS50928"/>
    </source>
</evidence>
<dbReference type="InterPro" id="IPR010065">
    <property type="entry name" value="AA_ABC_transptr_permease_3TM"/>
</dbReference>
<feature type="transmembrane region" description="Helical" evidence="9">
    <location>
        <begin position="85"/>
        <end position="113"/>
    </location>
</feature>
<keyword evidence="7 9" id="KW-1133">Transmembrane helix</keyword>
<organism evidence="11 12">
    <name type="scientific">Corticibacter populi</name>
    <dbReference type="NCBI Taxonomy" id="1550736"/>
    <lineage>
        <taxon>Bacteria</taxon>
        <taxon>Pseudomonadati</taxon>
        <taxon>Pseudomonadota</taxon>
        <taxon>Betaproteobacteria</taxon>
        <taxon>Burkholderiales</taxon>
        <taxon>Comamonadaceae</taxon>
        <taxon>Corticibacter</taxon>
    </lineage>
</organism>
<feature type="transmembrane region" description="Helical" evidence="9">
    <location>
        <begin position="183"/>
        <end position="204"/>
    </location>
</feature>
<keyword evidence="12" id="KW-1185">Reference proteome</keyword>
<evidence type="ECO:0000256" key="8">
    <source>
        <dbReference type="ARBA" id="ARBA00023136"/>
    </source>
</evidence>
<dbReference type="InterPro" id="IPR043429">
    <property type="entry name" value="ArtM/GltK/GlnP/TcyL/YhdX-like"/>
</dbReference>
<feature type="transmembrane region" description="Helical" evidence="9">
    <location>
        <begin position="358"/>
        <end position="380"/>
    </location>
</feature>
<evidence type="ECO:0000256" key="4">
    <source>
        <dbReference type="ARBA" id="ARBA00022475"/>
    </source>
</evidence>
<comment type="caution">
    <text evidence="11">The sequence shown here is derived from an EMBL/GenBank/DDBJ whole genome shotgun (WGS) entry which is preliminary data.</text>
</comment>
<evidence type="ECO:0000256" key="6">
    <source>
        <dbReference type="ARBA" id="ARBA00022970"/>
    </source>
</evidence>
<protein>
    <submittedName>
        <fullName evidence="11">ABC transporter permease subunit</fullName>
    </submittedName>
</protein>
<dbReference type="AlphaFoldDB" id="A0A3M6QXH3"/>
<evidence type="ECO:0000313" key="11">
    <source>
        <dbReference type="EMBL" id="RMX07716.1"/>
    </source>
</evidence>
<dbReference type="SUPFAM" id="SSF161098">
    <property type="entry name" value="MetI-like"/>
    <property type="match status" value="2"/>
</dbReference>
<name>A0A3M6QXH3_9BURK</name>
<dbReference type="EMBL" id="RDQO01000001">
    <property type="protein sequence ID" value="RMX07716.1"/>
    <property type="molecule type" value="Genomic_DNA"/>
</dbReference>
<evidence type="ECO:0000256" key="5">
    <source>
        <dbReference type="ARBA" id="ARBA00022692"/>
    </source>
</evidence>
<keyword evidence="6" id="KW-0029">Amino-acid transport</keyword>
<keyword evidence="3 9" id="KW-0813">Transport</keyword>
<dbReference type="GO" id="GO:0043190">
    <property type="term" value="C:ATP-binding cassette (ABC) transporter complex"/>
    <property type="evidence" value="ECO:0007669"/>
    <property type="project" value="InterPro"/>
</dbReference>
<evidence type="ECO:0000256" key="7">
    <source>
        <dbReference type="ARBA" id="ARBA00022989"/>
    </source>
</evidence>
<comment type="subcellular location">
    <subcellularLocation>
        <location evidence="1">Cell inner membrane</location>
        <topology evidence="1">Multi-pass membrane protein</topology>
    </subcellularLocation>
    <subcellularLocation>
        <location evidence="9">Cell membrane</location>
        <topology evidence="9">Multi-pass membrane protein</topology>
    </subcellularLocation>
</comment>
<keyword evidence="5 9" id="KW-0812">Transmembrane</keyword>
<evidence type="ECO:0000313" key="12">
    <source>
        <dbReference type="Proteomes" id="UP000278006"/>
    </source>
</evidence>
<dbReference type="PANTHER" id="PTHR30614">
    <property type="entry name" value="MEMBRANE COMPONENT OF AMINO ACID ABC TRANSPORTER"/>
    <property type="match status" value="1"/>
</dbReference>
<dbReference type="InterPro" id="IPR035906">
    <property type="entry name" value="MetI-like_sf"/>
</dbReference>
<dbReference type="PANTHER" id="PTHR30614:SF37">
    <property type="entry name" value="AMINO-ACID ABC TRANSPORTER PERMEASE PROTEIN YHDX-RELATED"/>
    <property type="match status" value="1"/>
</dbReference>
<dbReference type="Proteomes" id="UP000278006">
    <property type="component" value="Unassembled WGS sequence"/>
</dbReference>
<keyword evidence="4" id="KW-1003">Cell membrane</keyword>
<evidence type="ECO:0000256" key="3">
    <source>
        <dbReference type="ARBA" id="ARBA00022448"/>
    </source>
</evidence>
<keyword evidence="8 9" id="KW-0472">Membrane</keyword>
<proteinExistence type="inferred from homology"/>
<dbReference type="CDD" id="cd06261">
    <property type="entry name" value="TM_PBP2"/>
    <property type="match status" value="1"/>
</dbReference>
<comment type="similarity">
    <text evidence="2">Belongs to the binding-protein-dependent transport system permease family. HisMQ subfamily.</text>
</comment>
<evidence type="ECO:0000256" key="1">
    <source>
        <dbReference type="ARBA" id="ARBA00004429"/>
    </source>
</evidence>
<accession>A0A3M6QXH3</accession>
<feature type="domain" description="ABC transmembrane type-1" evidence="10">
    <location>
        <begin position="90"/>
        <end position="380"/>
    </location>
</feature>
<evidence type="ECO:0000256" key="2">
    <source>
        <dbReference type="ARBA" id="ARBA00010072"/>
    </source>
</evidence>
<sequence length="391" mass="41613">MRRSIPMSAASRQPPAEHRRTTRIWPSLLASVLPVALFLAVVAVWQSGPQRPGLALDLSFLAYPANFDLSESLIRYSGADSYARALLAGLLNTLLVSACAIALASGLGLLLAAARLSSNPLLSRLAAAVVEAVRNVPLLLQLFAWYALLTTSLPALRSAWSPLPGVLLSNRGLWLPRLDAAGAGWWAATAALLAALLAIAWLRYAARKARHARRGWRLVPVAAALLAALAVLLWRGQWPQWELPTLQGFRVTGGVSLSPELCALLAGLSVYTSGSLAEVFRAAIRAVPTGQTEAAKAIGLGVLARWRKVVLPQAARIAMAPTTSQYVNIVKNSSLAVAIGFPDVMSVSNTIINQSGQAVTMVLLLMVSYCAIGLLIAWLMHGLEARHGQPD</sequence>
<feature type="transmembrane region" description="Helical" evidence="9">
    <location>
        <begin position="216"/>
        <end position="234"/>
    </location>
</feature>
<reference evidence="11 12" key="1">
    <citation type="submission" date="2018-10" db="EMBL/GenBank/DDBJ databases">
        <title>Draft genome of Cortibacter populi DSM10536.</title>
        <authorList>
            <person name="Bernier A.-M."/>
            <person name="Bernard K."/>
        </authorList>
    </citation>
    <scope>NUCLEOTIDE SEQUENCE [LARGE SCALE GENOMIC DNA]</scope>
    <source>
        <strain evidence="11 12">DSM 105136</strain>
    </source>
</reference>
<gene>
    <name evidence="11" type="ORF">D8I35_00830</name>
</gene>
<dbReference type="GO" id="GO:0022857">
    <property type="term" value="F:transmembrane transporter activity"/>
    <property type="evidence" value="ECO:0007669"/>
    <property type="project" value="InterPro"/>
</dbReference>
<dbReference type="OrthoDB" id="9808531at2"/>
<dbReference type="GO" id="GO:0006865">
    <property type="term" value="P:amino acid transport"/>
    <property type="evidence" value="ECO:0007669"/>
    <property type="project" value="UniProtKB-KW"/>
</dbReference>
<dbReference type="PROSITE" id="PS50928">
    <property type="entry name" value="ABC_TM1"/>
    <property type="match status" value="1"/>
</dbReference>
<dbReference type="Pfam" id="PF00528">
    <property type="entry name" value="BPD_transp_1"/>
    <property type="match status" value="1"/>
</dbReference>
<evidence type="ECO:0000256" key="9">
    <source>
        <dbReference type="RuleBase" id="RU363032"/>
    </source>
</evidence>